<name>A0A1H9CTE0_9GAMM</name>
<dbReference type="EMBL" id="FOGB01000001">
    <property type="protein sequence ID" value="SEQ04401.1"/>
    <property type="molecule type" value="Genomic_DNA"/>
</dbReference>
<dbReference type="OrthoDB" id="6756628at2"/>
<evidence type="ECO:0000256" key="1">
    <source>
        <dbReference type="SAM" id="SignalP"/>
    </source>
</evidence>
<organism evidence="2 3">
    <name type="scientific">Amphritea atlantica</name>
    <dbReference type="NCBI Taxonomy" id="355243"/>
    <lineage>
        <taxon>Bacteria</taxon>
        <taxon>Pseudomonadati</taxon>
        <taxon>Pseudomonadota</taxon>
        <taxon>Gammaproteobacteria</taxon>
        <taxon>Oceanospirillales</taxon>
        <taxon>Oceanospirillaceae</taxon>
        <taxon>Amphritea</taxon>
    </lineage>
</organism>
<dbReference type="Proteomes" id="UP000198749">
    <property type="component" value="Unassembled WGS sequence"/>
</dbReference>
<keyword evidence="3" id="KW-1185">Reference proteome</keyword>
<protein>
    <submittedName>
        <fullName evidence="2">Alginate export</fullName>
    </submittedName>
</protein>
<feature type="chain" id="PRO_5011491834" evidence="1">
    <location>
        <begin position="32"/>
        <end position="438"/>
    </location>
</feature>
<reference evidence="3" key="1">
    <citation type="submission" date="2016-10" db="EMBL/GenBank/DDBJ databases">
        <authorList>
            <person name="Varghese N."/>
            <person name="Submissions S."/>
        </authorList>
    </citation>
    <scope>NUCLEOTIDE SEQUENCE [LARGE SCALE GENOMIC DNA]</scope>
    <source>
        <strain evidence="3">DSM 18887</strain>
    </source>
</reference>
<accession>A0A1H9CTE0</accession>
<sequence length="438" mass="46897">MKKSNGHNLSGYLLSAAVAAATAAMAMPAQAYNLYSQDGTEVNLDVEAVFGVFSSDETYGNSESKPSWQEGYIKYGFSGTRELSNGASLFGAANAVSSGTWGDGDAAGLTTGDESKTKIEDLYAGFRTDMFELSVGRQNLSIGDGFILNGDSLNLGKGLEGIDPAFEPDRGGAYWLAARKAFDKTVVARVGGDDGVRSDIFWLESDNAGQASMELAGINLEYVTEKGTFGAMYIKGLGVDAGEAAFMGLEGRDGQKTISVRYQGNAGVENLFLSSEYVSQEDGVSGDDTNAWYAEAGWTFADAPWAPSVNYRFTSYDEGYDPLFFGFSRGYGTWFQGEVAANYAGPFGTGTDIHYLGVTAHPSEMLTVGAGYFNFEDKNDTDSVDMSANELNIWAEWVAMDHLIISPVLGFYTPDNANSTQGNDDTNTYAQVIAIVPF</sequence>
<dbReference type="SUPFAM" id="SSF56935">
    <property type="entry name" value="Porins"/>
    <property type="match status" value="1"/>
</dbReference>
<evidence type="ECO:0000313" key="3">
    <source>
        <dbReference type="Proteomes" id="UP000198749"/>
    </source>
</evidence>
<evidence type="ECO:0000313" key="2">
    <source>
        <dbReference type="EMBL" id="SEQ04401.1"/>
    </source>
</evidence>
<proteinExistence type="predicted"/>
<dbReference type="STRING" id="355243.SAMN03080615_00153"/>
<gene>
    <name evidence="2" type="ORF">SAMN03080615_00153</name>
</gene>
<dbReference type="AlphaFoldDB" id="A0A1H9CTE0"/>
<keyword evidence="1" id="KW-0732">Signal</keyword>
<dbReference type="RefSeq" id="WP_091352640.1">
    <property type="nucleotide sequence ID" value="NZ_AP025284.1"/>
</dbReference>
<feature type="signal peptide" evidence="1">
    <location>
        <begin position="1"/>
        <end position="31"/>
    </location>
</feature>